<proteinExistence type="predicted"/>
<evidence type="ECO:0000313" key="2">
    <source>
        <dbReference type="Proteomes" id="UP000694892"/>
    </source>
</evidence>
<dbReference type="AlphaFoldDB" id="A0A974CVR7"/>
<accession>A0A974CVR7</accession>
<evidence type="ECO:0000313" key="1">
    <source>
        <dbReference type="EMBL" id="OCT79647.1"/>
    </source>
</evidence>
<dbReference type="EMBL" id="CM004474">
    <property type="protein sequence ID" value="OCT79647.1"/>
    <property type="molecule type" value="Genomic_DNA"/>
</dbReference>
<dbReference type="Proteomes" id="UP000694892">
    <property type="component" value="Chromosome 5L"/>
</dbReference>
<name>A0A974CVR7_XENLA</name>
<gene>
    <name evidence="1" type="ORF">XELAEV_18026455mg</name>
</gene>
<sequence length="97" mass="12012">MCQCVYMQKEQKPIIHSFTVLVFLFRYYRSFNQYYTSNERVYHTFTQYYLYEVLRHQIKFEYTLGVIYKHWANLHLGSILWQPIRLLLSVFNLQLSV</sequence>
<organism evidence="1 2">
    <name type="scientific">Xenopus laevis</name>
    <name type="common">African clawed frog</name>
    <dbReference type="NCBI Taxonomy" id="8355"/>
    <lineage>
        <taxon>Eukaryota</taxon>
        <taxon>Metazoa</taxon>
        <taxon>Chordata</taxon>
        <taxon>Craniata</taxon>
        <taxon>Vertebrata</taxon>
        <taxon>Euteleostomi</taxon>
        <taxon>Amphibia</taxon>
        <taxon>Batrachia</taxon>
        <taxon>Anura</taxon>
        <taxon>Pipoidea</taxon>
        <taxon>Pipidae</taxon>
        <taxon>Xenopodinae</taxon>
        <taxon>Xenopus</taxon>
        <taxon>Xenopus</taxon>
    </lineage>
</organism>
<reference evidence="2" key="1">
    <citation type="journal article" date="2016" name="Nature">
        <title>Genome evolution in the allotetraploid frog Xenopus laevis.</title>
        <authorList>
            <person name="Session A.M."/>
            <person name="Uno Y."/>
            <person name="Kwon T."/>
            <person name="Chapman J.A."/>
            <person name="Toyoda A."/>
            <person name="Takahashi S."/>
            <person name="Fukui A."/>
            <person name="Hikosaka A."/>
            <person name="Suzuki A."/>
            <person name="Kondo M."/>
            <person name="van Heeringen S.J."/>
            <person name="Quigley I."/>
            <person name="Heinz S."/>
            <person name="Ogino H."/>
            <person name="Ochi H."/>
            <person name="Hellsten U."/>
            <person name="Lyons J.B."/>
            <person name="Simakov O."/>
            <person name="Putnam N."/>
            <person name="Stites J."/>
            <person name="Kuroki Y."/>
            <person name="Tanaka T."/>
            <person name="Michiue T."/>
            <person name="Watanabe M."/>
            <person name="Bogdanovic O."/>
            <person name="Lister R."/>
            <person name="Georgiou G."/>
            <person name="Paranjpe S.S."/>
            <person name="van Kruijsbergen I."/>
            <person name="Shu S."/>
            <person name="Carlson J."/>
            <person name="Kinoshita T."/>
            <person name="Ohta Y."/>
            <person name="Mawaribuchi S."/>
            <person name="Jenkins J."/>
            <person name="Grimwood J."/>
            <person name="Schmutz J."/>
            <person name="Mitros T."/>
            <person name="Mozaffari S.V."/>
            <person name="Suzuki Y."/>
            <person name="Haramoto Y."/>
            <person name="Yamamoto T.S."/>
            <person name="Takagi C."/>
            <person name="Heald R."/>
            <person name="Miller K."/>
            <person name="Haudenschild C."/>
            <person name="Kitzman J."/>
            <person name="Nakayama T."/>
            <person name="Izutsu Y."/>
            <person name="Robert J."/>
            <person name="Fortriede J."/>
            <person name="Burns K."/>
            <person name="Lotay V."/>
            <person name="Karimi K."/>
            <person name="Yasuoka Y."/>
            <person name="Dichmann D.S."/>
            <person name="Flajnik M.F."/>
            <person name="Houston D.W."/>
            <person name="Shendure J."/>
            <person name="DuPasquier L."/>
            <person name="Vize P.D."/>
            <person name="Zorn A.M."/>
            <person name="Ito M."/>
            <person name="Marcotte E.M."/>
            <person name="Wallingford J.B."/>
            <person name="Ito Y."/>
            <person name="Asashima M."/>
            <person name="Ueno N."/>
            <person name="Matsuda Y."/>
            <person name="Veenstra G.J."/>
            <person name="Fujiyama A."/>
            <person name="Harland R.M."/>
            <person name="Taira M."/>
            <person name="Rokhsar D.S."/>
        </authorList>
    </citation>
    <scope>NUCLEOTIDE SEQUENCE [LARGE SCALE GENOMIC DNA]</scope>
    <source>
        <strain evidence="2">J</strain>
    </source>
</reference>
<protein>
    <submittedName>
        <fullName evidence="1">Uncharacterized protein</fullName>
    </submittedName>
</protein>